<dbReference type="PANTHER" id="PTHR19229:SF36">
    <property type="entry name" value="ATP-BINDING CASSETTE SUB-FAMILY A MEMBER 2"/>
    <property type="match status" value="1"/>
</dbReference>
<dbReference type="InterPro" id="IPR027417">
    <property type="entry name" value="P-loop_NTPase"/>
</dbReference>
<keyword evidence="8 11" id="KW-1133">Transmembrane helix</keyword>
<feature type="transmembrane region" description="Helical" evidence="11">
    <location>
        <begin position="712"/>
        <end position="729"/>
    </location>
</feature>
<evidence type="ECO:0000256" key="2">
    <source>
        <dbReference type="ARBA" id="ARBA00008869"/>
    </source>
</evidence>
<feature type="transmembrane region" description="Helical" evidence="11">
    <location>
        <begin position="1644"/>
        <end position="1669"/>
    </location>
</feature>
<keyword evidence="6" id="KW-0547">Nucleotide-binding</keyword>
<dbReference type="EMBL" id="MKKU01000102">
    <property type="protein sequence ID" value="RNF24312.1"/>
    <property type="molecule type" value="Genomic_DNA"/>
</dbReference>
<feature type="region of interest" description="Disordered" evidence="10">
    <location>
        <begin position="966"/>
        <end position="999"/>
    </location>
</feature>
<protein>
    <submittedName>
        <fullName evidence="13">Putative ABC transporter</fullName>
        <ecNumber evidence="13">3.6.1.3</ecNumber>
    </submittedName>
</protein>
<keyword evidence="9 11" id="KW-0472">Membrane</keyword>
<evidence type="ECO:0000313" key="13">
    <source>
        <dbReference type="EMBL" id="RNF24312.1"/>
    </source>
</evidence>
<dbReference type="GO" id="GO:0005524">
    <property type="term" value="F:ATP binding"/>
    <property type="evidence" value="ECO:0007669"/>
    <property type="project" value="UniProtKB-KW"/>
</dbReference>
<feature type="transmembrane region" description="Helical" evidence="11">
    <location>
        <begin position="66"/>
        <end position="84"/>
    </location>
</feature>
<feature type="transmembrane region" description="Helical" evidence="11">
    <location>
        <begin position="1681"/>
        <end position="1702"/>
    </location>
</feature>
<feature type="transmembrane region" description="Helical" evidence="11">
    <location>
        <begin position="1404"/>
        <end position="1422"/>
    </location>
</feature>
<comment type="subcellular location">
    <subcellularLocation>
        <location evidence="1">Membrane</location>
        <topology evidence="1">Multi-pass membrane protein</topology>
    </subcellularLocation>
</comment>
<dbReference type="InterPro" id="IPR003593">
    <property type="entry name" value="AAA+_ATPase"/>
</dbReference>
<dbReference type="GO" id="GO:0005319">
    <property type="term" value="F:lipid transporter activity"/>
    <property type="evidence" value="ECO:0007669"/>
    <property type="project" value="TreeGrafter"/>
</dbReference>
<feature type="transmembrane region" description="Helical" evidence="11">
    <location>
        <begin position="735"/>
        <end position="753"/>
    </location>
</feature>
<gene>
    <name evidence="13" type="ORF">Tco025E_02563</name>
</gene>
<evidence type="ECO:0000256" key="4">
    <source>
        <dbReference type="ARBA" id="ARBA00022692"/>
    </source>
</evidence>
<feature type="region of interest" description="Disordered" evidence="10">
    <location>
        <begin position="1"/>
        <end position="26"/>
    </location>
</feature>
<dbReference type="GO" id="GO:0016020">
    <property type="term" value="C:membrane"/>
    <property type="evidence" value="ECO:0007669"/>
    <property type="project" value="UniProtKB-SubCell"/>
</dbReference>
<evidence type="ECO:0000256" key="5">
    <source>
        <dbReference type="ARBA" id="ARBA00022737"/>
    </source>
</evidence>
<reference evidence="13 14" key="1">
    <citation type="journal article" date="2018" name="BMC Genomics">
        <title>Genomic comparison of Trypanosoma conorhini and Trypanosoma rangeli to Trypanosoma cruzi strains of high and low virulence.</title>
        <authorList>
            <person name="Bradwell K.R."/>
            <person name="Koparde V.N."/>
            <person name="Matveyev A.V."/>
            <person name="Serrano M.G."/>
            <person name="Alves J.M."/>
            <person name="Parikh H."/>
            <person name="Huang B."/>
            <person name="Lee V."/>
            <person name="Espinosa-Alvarez O."/>
            <person name="Ortiz P.A."/>
            <person name="Costa-Martins A.G."/>
            <person name="Teixeira M.M."/>
            <person name="Buck G.A."/>
        </authorList>
    </citation>
    <scope>NUCLEOTIDE SEQUENCE [LARGE SCALE GENOMIC DNA]</scope>
    <source>
        <strain evidence="13 14">025E</strain>
    </source>
</reference>
<evidence type="ECO:0000256" key="6">
    <source>
        <dbReference type="ARBA" id="ARBA00022741"/>
    </source>
</evidence>
<evidence type="ECO:0000256" key="3">
    <source>
        <dbReference type="ARBA" id="ARBA00022448"/>
    </source>
</evidence>
<dbReference type="GeneID" id="40316174"/>
<comment type="similarity">
    <text evidence="2">Belongs to the ABC transporter superfamily. ABCA family.</text>
</comment>
<evidence type="ECO:0000259" key="12">
    <source>
        <dbReference type="PROSITE" id="PS50893"/>
    </source>
</evidence>
<dbReference type="PROSITE" id="PS50893">
    <property type="entry name" value="ABC_TRANSPORTER_2"/>
    <property type="match status" value="2"/>
</dbReference>
<keyword evidence="4 11" id="KW-0812">Transmembrane</keyword>
<feature type="transmembrane region" description="Helical" evidence="11">
    <location>
        <begin position="1709"/>
        <end position="1729"/>
    </location>
</feature>
<keyword evidence="7" id="KW-0067">ATP-binding</keyword>
<dbReference type="EC" id="3.6.1.3" evidence="13"/>
<feature type="transmembrane region" description="Helical" evidence="11">
    <location>
        <begin position="849"/>
        <end position="871"/>
    </location>
</feature>
<name>A0A3R7PRW9_9TRYP</name>
<dbReference type="SUPFAM" id="SSF52540">
    <property type="entry name" value="P-loop containing nucleoside triphosphate hydrolases"/>
    <property type="match status" value="2"/>
</dbReference>
<dbReference type="InterPro" id="IPR026082">
    <property type="entry name" value="ABCA"/>
</dbReference>
<evidence type="ECO:0000256" key="11">
    <source>
        <dbReference type="SAM" id="Phobius"/>
    </source>
</evidence>
<dbReference type="RefSeq" id="XP_029230424.1">
    <property type="nucleotide sequence ID" value="XM_029369488.1"/>
</dbReference>
<keyword evidence="5" id="KW-0677">Repeat</keyword>
<keyword evidence="3" id="KW-0813">Transport</keyword>
<accession>A0A3R7PRW9</accession>
<evidence type="ECO:0000313" key="14">
    <source>
        <dbReference type="Proteomes" id="UP000284403"/>
    </source>
</evidence>
<sequence length="2268" mass="248967">MLDGDLRAATPEDSPYGSDGLRESGRGGRGRCVGLFFCQLSALLWKEYLERARRPWKATVELLTPALLILVLAYAVGLSPVVWIEPFHHSRLPEVTLRQGVPNEGVVSPEWEKDVAAVKQWRGVFAALNTTSFFVDYVLTLAALRDVAEGDYHNDPAGVLWNATTLRQEVARALLTNRYAASPFKVPTLDGYTSMVKAARVAIGERGMKHTMHDDPLIQFIIYFGKLAFTIAERGNAELAEAAERLIEYLNVTTKSFAATVLCHYDIAGEENSSCVFDNASRFASLLRRPRLWQGQALWALVRLDRLTVQPPEFRYTIFVNETLLQTQAPVEAFSQGLGKDYANYAYNGVLSLQYELNTYFTSLAAPPRARQNMSLTPLVDYVCSAAPTAHNATANMFAEPMDVDQRELVEKAAAKGPIVTLHPRPFTSVNAIYAPCLYEVGAFCEDANTTKSFLKCLEEVDARGETSSVCHTALKFVTKCPLPNTTACGKGDAYQLLRDVPSALPECAESLAPSCTEDSFLQKVKQTKSVLSCHADLMRLCGPGFHSRSVLNDCIKLVRQTAEPLSEECRRVFASFLPCEDEYESICPWGKSGGKEVIPYACLYENSILLSLRCKTTQFVKDILPDLFSNEAVRETVPAATHYCREVHDVYKTLVSSVVAQAFPTTGYYQELFFLTGGHFLGLVLAIAYYFPFAATVQSIARERETWQRKYLILIGTNPAAILLSKFVTAVIVATIASLFVTFAMAFCVGIPSYVVFNLLYLYSLSLSALAAAVGAVVPGERAATLTAPFILLLSVAPALVDGRPTELAGASMLLPPAALAKAIAQYAKAAQVGQRHPTQPGTFQRALWILFGLTAMYGLLAALLEYLFIPNSALERLLRRCASCVGRLEDYLEQRSRHIVRYYEGEEMTSGVALTRVRQHDGETHDGGGARRSKQEFNIAGVHGTPAGDAAEGRQLIDVNSLSEGAGPPLRAVSTTQEAGAPAESSTAQGAAAAPETHVSLPVPSGWHAAITVRHLCHTAVGHGRWLRVHRADFYQNRLNCIVGGSVSGKSRLLETLMGSSDLPAGEVRIDGKNIWSCQRDDIGVCLYRSVFWDHLTVAENIRLIQLLKGFISDPVEAGVEEDILVSALQLTDVRQERAVRLTTGVARKLSVAMAFAGGSRTLFFDEPTAFTDVSSRHEIWHLLSQNAKGRCIVVSTSDVEDVGVFAEHITVLFDGGLALAGTPDHIRWKLRGGWVVTVCRAENTDISAMLNHVRSLAPDAIVVSNVGREISFQVVESVAIQTLPVLLTELRSARESGAITNITVSDARLSESFVRLTRVLQLRESGGANTPPTEVADWNGDYVMLPSSTENEVAGEGAVERSRVGSTEERASRGRRSFIRTYLTLFGYRAFEAFLGTHYGLLVMLVPLLSLLVGTASLGKRFDSDRLGAASLFNWQLSSDPSTIFYIDVNASGSPYESIAGQLSSISIPNTQSKFSLVNVTSLSPIEHSSVGLDHFLMESRASMDAFAFGAFALQGPIVRVLNSTAWPSLFPWVADVVLCNTSYPLSLPAHLEILGMLRLWAARNETAGVISASIGVVGELGFGGEANHTFPSIAVDVMGTLLMLLPFAFYGSRMVAALVEQRHSGLLQVLYSSSLRPAAFWLANFTYDFVTFFILVLITALFIAFGDISRGVGVGGFFAIMGAMLVFGCSTIMLSYVLSRCFNNAIAAQTFVTAFTIFTGFAFLISSSTVRFLPENPVTWAAKSWNEKFSVLMRFLPLYNLGESLMNYLSSRTFDEDLQVLIRLQPFMFFTFTFVLMLLYESFAAVSVCVFLRDKLRPLLHKLGRKAVRLLCPCHNDCNEVCGDESLHRWEDPSRLLANEDASVAVEREKKSAVEDVRASTLWKLCHDVYALQNVTFSLRSEVLVVVGINGSGKTTLLRCLSGEVLPSHGDVFLRGRCTTRQVAAKLTASAAIGYATEALILRHSNLTPYLFLNIMADLRLLKRDLGRKQHLIYLIRALGIWSSMHVAMRMLNATVQRRVGLAAALVGYPPLLVLDDVTESLDPCSRRHVWAAIQSAPQGTTTVFSSRSPDDVEMLGDRVLVLDEGMMRFIGTPAEWRGTHREGLDVSIDVSRLQDTCGFGSSQYPGAVEKLQKFFTSHWPDSLLIDCRPFHYVFHIPYLVCEKDATGTALPAPGRRGRVFSQARAIRTVLATLVQGRADGWTLPEAREESAKTGESGTCFPCYITISETSIERTMQTSFGESLAFRTAARGLHDRNVRVNPRK</sequence>
<evidence type="ECO:0000256" key="8">
    <source>
        <dbReference type="ARBA" id="ARBA00022989"/>
    </source>
</evidence>
<feature type="domain" description="ABC transporter" evidence="12">
    <location>
        <begin position="1013"/>
        <end position="1242"/>
    </location>
</feature>
<feature type="domain" description="ABC transporter" evidence="12">
    <location>
        <begin position="1881"/>
        <end position="2114"/>
    </location>
</feature>
<comment type="caution">
    <text evidence="13">The sequence shown here is derived from an EMBL/GenBank/DDBJ whole genome shotgun (WGS) entry which is preliminary data.</text>
</comment>
<feature type="compositionally biased region" description="Low complexity" evidence="10">
    <location>
        <begin position="983"/>
        <end position="999"/>
    </location>
</feature>
<dbReference type="InterPro" id="IPR003439">
    <property type="entry name" value="ABC_transporter-like_ATP-bd"/>
</dbReference>
<dbReference type="OrthoDB" id="10255969at2759"/>
<keyword evidence="14" id="KW-1185">Reference proteome</keyword>
<feature type="transmembrane region" description="Helical" evidence="11">
    <location>
        <begin position="673"/>
        <end position="692"/>
    </location>
</feature>
<proteinExistence type="inferred from homology"/>
<dbReference type="InterPro" id="IPR013525">
    <property type="entry name" value="ABC2_TM"/>
</dbReference>
<dbReference type="Gene3D" id="3.40.50.300">
    <property type="entry name" value="P-loop containing nucleotide triphosphate hydrolases"/>
    <property type="match status" value="2"/>
</dbReference>
<dbReference type="Pfam" id="PF12698">
    <property type="entry name" value="ABC2_membrane_3"/>
    <property type="match status" value="2"/>
</dbReference>
<feature type="transmembrane region" description="Helical" evidence="11">
    <location>
        <begin position="1601"/>
        <end position="1623"/>
    </location>
</feature>
<evidence type="ECO:0000256" key="10">
    <source>
        <dbReference type="SAM" id="MobiDB-lite"/>
    </source>
</evidence>
<evidence type="ECO:0000256" key="1">
    <source>
        <dbReference type="ARBA" id="ARBA00004141"/>
    </source>
</evidence>
<dbReference type="Pfam" id="PF00005">
    <property type="entry name" value="ABC_tran"/>
    <property type="match status" value="2"/>
</dbReference>
<feature type="transmembrane region" description="Helical" evidence="11">
    <location>
        <begin position="1791"/>
        <end position="1816"/>
    </location>
</feature>
<evidence type="ECO:0000256" key="7">
    <source>
        <dbReference type="ARBA" id="ARBA00022840"/>
    </source>
</evidence>
<dbReference type="GO" id="GO:0016887">
    <property type="term" value="F:ATP hydrolysis activity"/>
    <property type="evidence" value="ECO:0007669"/>
    <property type="project" value="InterPro"/>
</dbReference>
<dbReference type="Proteomes" id="UP000284403">
    <property type="component" value="Unassembled WGS sequence"/>
</dbReference>
<organism evidence="13 14">
    <name type="scientific">Trypanosoma conorhini</name>
    <dbReference type="NCBI Taxonomy" id="83891"/>
    <lineage>
        <taxon>Eukaryota</taxon>
        <taxon>Discoba</taxon>
        <taxon>Euglenozoa</taxon>
        <taxon>Kinetoplastea</taxon>
        <taxon>Metakinetoplastina</taxon>
        <taxon>Trypanosomatida</taxon>
        <taxon>Trypanosomatidae</taxon>
        <taxon>Trypanosoma</taxon>
    </lineage>
</organism>
<evidence type="ECO:0000256" key="9">
    <source>
        <dbReference type="ARBA" id="ARBA00023136"/>
    </source>
</evidence>
<keyword evidence="13" id="KW-0378">Hydrolase</keyword>
<feature type="transmembrane region" description="Helical" evidence="11">
    <location>
        <begin position="1996"/>
        <end position="2016"/>
    </location>
</feature>
<dbReference type="PANTHER" id="PTHR19229">
    <property type="entry name" value="ATP-BINDING CASSETTE TRANSPORTER SUBFAMILY A ABCA"/>
    <property type="match status" value="1"/>
</dbReference>
<dbReference type="SMART" id="SM00382">
    <property type="entry name" value="AAA"/>
    <property type="match status" value="2"/>
</dbReference>
<dbReference type="GO" id="GO:0140359">
    <property type="term" value="F:ABC-type transporter activity"/>
    <property type="evidence" value="ECO:0007669"/>
    <property type="project" value="InterPro"/>
</dbReference>